<feature type="transmembrane region" description="Helical" evidence="2">
    <location>
        <begin position="43"/>
        <end position="63"/>
    </location>
</feature>
<feature type="compositionally biased region" description="Polar residues" evidence="1">
    <location>
        <begin position="96"/>
        <end position="115"/>
    </location>
</feature>
<keyword evidence="2" id="KW-0472">Membrane</keyword>
<evidence type="ECO:0000256" key="2">
    <source>
        <dbReference type="SAM" id="Phobius"/>
    </source>
</evidence>
<feature type="region of interest" description="Disordered" evidence="1">
    <location>
        <begin position="70"/>
        <end position="115"/>
    </location>
</feature>
<evidence type="ECO:0000256" key="1">
    <source>
        <dbReference type="SAM" id="MobiDB-lite"/>
    </source>
</evidence>
<proteinExistence type="predicted"/>
<reference evidence="4" key="3">
    <citation type="submission" date="2018-08" db="UniProtKB">
        <authorList>
            <consortium name="EnsemblPlants"/>
        </authorList>
    </citation>
    <scope>IDENTIFICATION</scope>
    <source>
        <strain evidence="4">cv. Bd21</strain>
    </source>
</reference>
<name>A0A2K2D7L3_BRADI</name>
<dbReference type="EnsemblPlants" id="PNT70271">
    <property type="protein sequence ID" value="PNT70271"/>
    <property type="gene ID" value="BRADI_2g08984v3"/>
</dbReference>
<dbReference type="InParanoid" id="A0A2K2D7L3"/>
<organism evidence="3">
    <name type="scientific">Brachypodium distachyon</name>
    <name type="common">Purple false brome</name>
    <name type="synonym">Trachynia distachya</name>
    <dbReference type="NCBI Taxonomy" id="15368"/>
    <lineage>
        <taxon>Eukaryota</taxon>
        <taxon>Viridiplantae</taxon>
        <taxon>Streptophyta</taxon>
        <taxon>Embryophyta</taxon>
        <taxon>Tracheophyta</taxon>
        <taxon>Spermatophyta</taxon>
        <taxon>Magnoliopsida</taxon>
        <taxon>Liliopsida</taxon>
        <taxon>Poales</taxon>
        <taxon>Poaceae</taxon>
        <taxon>BOP clade</taxon>
        <taxon>Pooideae</taxon>
        <taxon>Stipodae</taxon>
        <taxon>Brachypodieae</taxon>
        <taxon>Brachypodium</taxon>
    </lineage>
</organism>
<keyword evidence="2" id="KW-1133">Transmembrane helix</keyword>
<feature type="compositionally biased region" description="Low complexity" evidence="1">
    <location>
        <begin position="84"/>
        <end position="95"/>
    </location>
</feature>
<dbReference type="Proteomes" id="UP000008810">
    <property type="component" value="Chromosome 2"/>
</dbReference>
<keyword evidence="2" id="KW-0812">Transmembrane</keyword>
<evidence type="ECO:0000313" key="3">
    <source>
        <dbReference type="EMBL" id="PNT70271.1"/>
    </source>
</evidence>
<sequence>MDRVDGASVAVDDCEACAGHLALRRRSPSCFPRRPLLSPAPCFVSGGLLCVFSNYGGGVLVFLRRRGFEGQPGRRQVGPARENPSISTSTSPASAGNWSSIESKINPEKSSMQLS</sequence>
<reference evidence="3" key="2">
    <citation type="submission" date="2017-06" db="EMBL/GenBank/DDBJ databases">
        <title>WGS assembly of Brachypodium distachyon.</title>
        <authorList>
            <consortium name="The International Brachypodium Initiative"/>
            <person name="Lucas S."/>
            <person name="Harmon-Smith M."/>
            <person name="Lail K."/>
            <person name="Tice H."/>
            <person name="Grimwood J."/>
            <person name="Bruce D."/>
            <person name="Barry K."/>
            <person name="Shu S."/>
            <person name="Lindquist E."/>
            <person name="Wang M."/>
            <person name="Pitluck S."/>
            <person name="Vogel J.P."/>
            <person name="Garvin D.F."/>
            <person name="Mockler T.C."/>
            <person name="Schmutz J."/>
            <person name="Rokhsar D."/>
            <person name="Bevan M.W."/>
        </authorList>
    </citation>
    <scope>NUCLEOTIDE SEQUENCE</scope>
    <source>
        <strain evidence="3">Bd21</strain>
    </source>
</reference>
<dbReference type="Gramene" id="PNT70271">
    <property type="protein sequence ID" value="PNT70271"/>
    <property type="gene ID" value="BRADI_2g08984v3"/>
</dbReference>
<reference evidence="3 4" key="1">
    <citation type="journal article" date="2010" name="Nature">
        <title>Genome sequencing and analysis of the model grass Brachypodium distachyon.</title>
        <authorList>
            <consortium name="International Brachypodium Initiative"/>
        </authorList>
    </citation>
    <scope>NUCLEOTIDE SEQUENCE [LARGE SCALE GENOMIC DNA]</scope>
    <source>
        <strain evidence="3 4">Bd21</strain>
    </source>
</reference>
<keyword evidence="5" id="KW-1185">Reference proteome</keyword>
<protein>
    <submittedName>
        <fullName evidence="3 4">Uncharacterized protein</fullName>
    </submittedName>
</protein>
<gene>
    <name evidence="3" type="ORF">BRADI_2g08984v3</name>
</gene>
<evidence type="ECO:0000313" key="5">
    <source>
        <dbReference type="Proteomes" id="UP000008810"/>
    </source>
</evidence>
<dbReference type="AlphaFoldDB" id="A0A2K2D7L3"/>
<accession>A0A2K2D7L3</accession>
<evidence type="ECO:0000313" key="4">
    <source>
        <dbReference type="EnsemblPlants" id="PNT70271"/>
    </source>
</evidence>
<dbReference type="EMBL" id="CM000881">
    <property type="protein sequence ID" value="PNT70271.1"/>
    <property type="molecule type" value="Genomic_DNA"/>
</dbReference>